<sequence length="78" mass="8526">MRIVHLLAILLVVIVTNAFPAVPEQKLSRTKRQWGWGRPQRPGWGYGHSYWGGGWGGGFRPYPGLGSALPPGAAPYGR</sequence>
<protein>
    <recommendedName>
        <fullName evidence="4">Sulfur globule protein CV3 domain protein</fullName>
    </recommendedName>
</protein>
<keyword evidence="3" id="KW-1185">Reference proteome</keyword>
<evidence type="ECO:0000313" key="2">
    <source>
        <dbReference type="EMBL" id="KAK6730040.1"/>
    </source>
</evidence>
<proteinExistence type="predicted"/>
<reference evidence="2 3" key="1">
    <citation type="submission" date="2023-08" db="EMBL/GenBank/DDBJ databases">
        <title>A Necator americanus chromosomal reference genome.</title>
        <authorList>
            <person name="Ilik V."/>
            <person name="Petrzelkova K.J."/>
            <person name="Pardy F."/>
            <person name="Fuh T."/>
            <person name="Niatou-Singa F.S."/>
            <person name="Gouil Q."/>
            <person name="Baker L."/>
            <person name="Ritchie M.E."/>
            <person name="Jex A.R."/>
            <person name="Gazzola D."/>
            <person name="Li H."/>
            <person name="Toshio Fujiwara R."/>
            <person name="Zhan B."/>
            <person name="Aroian R.V."/>
            <person name="Pafco B."/>
            <person name="Schwarz E.M."/>
        </authorList>
    </citation>
    <scope>NUCLEOTIDE SEQUENCE [LARGE SCALE GENOMIC DNA]</scope>
    <source>
        <strain evidence="2 3">Aroian</strain>
        <tissue evidence="2">Whole animal</tissue>
    </source>
</reference>
<gene>
    <name evidence="2" type="primary">Necator_chrI.g2979</name>
    <name evidence="2" type="ORF">RB195_006850</name>
</gene>
<evidence type="ECO:0000256" key="1">
    <source>
        <dbReference type="SAM" id="SignalP"/>
    </source>
</evidence>
<accession>A0ABR1BX36</accession>
<evidence type="ECO:0008006" key="4">
    <source>
        <dbReference type="Google" id="ProtNLM"/>
    </source>
</evidence>
<feature type="chain" id="PRO_5045161721" description="Sulfur globule protein CV3 domain protein" evidence="1">
    <location>
        <begin position="19"/>
        <end position="78"/>
    </location>
</feature>
<comment type="caution">
    <text evidence="2">The sequence shown here is derived from an EMBL/GenBank/DDBJ whole genome shotgun (WGS) entry which is preliminary data.</text>
</comment>
<dbReference type="EMBL" id="JAVFWL010000001">
    <property type="protein sequence ID" value="KAK6730040.1"/>
    <property type="molecule type" value="Genomic_DNA"/>
</dbReference>
<dbReference type="Proteomes" id="UP001303046">
    <property type="component" value="Unassembled WGS sequence"/>
</dbReference>
<organism evidence="2 3">
    <name type="scientific">Necator americanus</name>
    <name type="common">Human hookworm</name>
    <dbReference type="NCBI Taxonomy" id="51031"/>
    <lineage>
        <taxon>Eukaryota</taxon>
        <taxon>Metazoa</taxon>
        <taxon>Ecdysozoa</taxon>
        <taxon>Nematoda</taxon>
        <taxon>Chromadorea</taxon>
        <taxon>Rhabditida</taxon>
        <taxon>Rhabditina</taxon>
        <taxon>Rhabditomorpha</taxon>
        <taxon>Strongyloidea</taxon>
        <taxon>Ancylostomatidae</taxon>
        <taxon>Bunostominae</taxon>
        <taxon>Necator</taxon>
    </lineage>
</organism>
<name>A0ABR1BX36_NECAM</name>
<keyword evidence="1" id="KW-0732">Signal</keyword>
<feature type="signal peptide" evidence="1">
    <location>
        <begin position="1"/>
        <end position="18"/>
    </location>
</feature>
<evidence type="ECO:0000313" key="3">
    <source>
        <dbReference type="Proteomes" id="UP001303046"/>
    </source>
</evidence>